<gene>
    <name evidence="1" type="ORF">OXIME_000808</name>
</gene>
<dbReference type="RefSeq" id="WP_393972192.1">
    <property type="nucleotide sequence ID" value="NZ_CP133772.1"/>
</dbReference>
<dbReference type="KEGG" id="omr:OXIME_000808"/>
<keyword evidence="2" id="KW-1185">Reference proteome</keyword>
<dbReference type="Proteomes" id="UP001451606">
    <property type="component" value="Chromosome"/>
</dbReference>
<sequence>MSRRNIKNTIDDIYCPWDMDRFSSELNKFYKKGNSEIRQEGIILVYTKNHYLTPSFDEKYIMSFSLRLDTSTNTMNISVKPESSQLNSFLLHKGFMEAGGYFTIKDIILSDYNRPVYWYSERNLRSFLKELSE</sequence>
<reference evidence="1 2" key="1">
    <citation type="submission" date="2023-09" db="EMBL/GenBank/DDBJ databases">
        <authorList>
            <person name="Golyshina O.V."/>
            <person name="Lunev E.A."/>
            <person name="Bargiela R."/>
            <person name="Gaines M.C."/>
            <person name="Daum B."/>
            <person name="Bale N.J."/>
            <person name="Koenen M."/>
            <person name="Sinninghe Damst J.S."/>
            <person name="Yakimov M."/>
            <person name="Golyshin P.N."/>
        </authorList>
    </citation>
    <scope>NUCLEOTIDE SEQUENCE [LARGE SCALE GENOMIC DNA]</scope>
    <source>
        <strain evidence="1 2">M1</strain>
    </source>
</reference>
<dbReference type="EMBL" id="CP133772">
    <property type="protein sequence ID" value="WYY00245.1"/>
    <property type="molecule type" value="Genomic_DNA"/>
</dbReference>
<proteinExistence type="predicted"/>
<name>A0AAX4NGC4_9ARCH</name>
<evidence type="ECO:0000313" key="2">
    <source>
        <dbReference type="Proteomes" id="UP001451606"/>
    </source>
</evidence>
<protein>
    <submittedName>
        <fullName evidence="1">Uncharacterized protein</fullName>
    </submittedName>
</protein>
<evidence type="ECO:0000313" key="1">
    <source>
        <dbReference type="EMBL" id="WYY00245.1"/>
    </source>
</evidence>
<organism evidence="1 2">
    <name type="scientific">Oxyplasma meridianum</name>
    <dbReference type="NCBI Taxonomy" id="3073602"/>
    <lineage>
        <taxon>Archaea</taxon>
        <taxon>Methanobacteriati</taxon>
        <taxon>Thermoplasmatota</taxon>
        <taxon>Thermoplasmata</taxon>
        <taxon>Thermoplasmatales</taxon>
        <taxon>Thermoplasmataceae</taxon>
        <taxon>Oxyplasma</taxon>
    </lineage>
</organism>
<accession>A0AAX4NGC4</accession>
<dbReference type="GeneID" id="95967541"/>
<dbReference type="AlphaFoldDB" id="A0AAX4NGC4"/>